<gene>
    <name evidence="1" type="ORF">JM946_27975</name>
</gene>
<proteinExistence type="predicted"/>
<protein>
    <submittedName>
        <fullName evidence="1">Uncharacterized protein</fullName>
    </submittedName>
</protein>
<dbReference type="Proteomes" id="UP000661077">
    <property type="component" value="Unassembled WGS sequence"/>
</dbReference>
<reference evidence="1 2" key="1">
    <citation type="journal article" date="2021" name="Int. J. Syst. Evol. Microbiol.">
        <title>Steroidobacter gossypii sp. nov., isolated from soil of cotton cropping field.</title>
        <authorList>
            <person name="Huang R."/>
            <person name="Yang S."/>
            <person name="Zhen C."/>
            <person name="Liu W."/>
        </authorList>
    </citation>
    <scope>NUCLEOTIDE SEQUENCE [LARGE SCALE GENOMIC DNA]</scope>
    <source>
        <strain evidence="1 2">S1-65</strain>
    </source>
</reference>
<sequence length="73" mass="8263">MLYSVWIEGCRKSVGSGDGRPDWHIECSAMSPDVLARRPMRRLRPRVCTTASSTWMTTNCRSPSATSFVFAMY</sequence>
<dbReference type="InterPro" id="IPR014729">
    <property type="entry name" value="Rossmann-like_a/b/a_fold"/>
</dbReference>
<dbReference type="EMBL" id="JAEVLS010000008">
    <property type="protein sequence ID" value="MBM0108588.1"/>
    <property type="molecule type" value="Genomic_DNA"/>
</dbReference>
<organism evidence="1 2">
    <name type="scientific">Steroidobacter gossypii</name>
    <dbReference type="NCBI Taxonomy" id="2805490"/>
    <lineage>
        <taxon>Bacteria</taxon>
        <taxon>Pseudomonadati</taxon>
        <taxon>Pseudomonadota</taxon>
        <taxon>Gammaproteobacteria</taxon>
        <taxon>Steroidobacterales</taxon>
        <taxon>Steroidobacteraceae</taxon>
        <taxon>Steroidobacter</taxon>
    </lineage>
</organism>
<accession>A0ABS1X5U4</accession>
<comment type="caution">
    <text evidence="1">The sequence shown here is derived from an EMBL/GenBank/DDBJ whole genome shotgun (WGS) entry which is preliminary data.</text>
</comment>
<dbReference type="Gene3D" id="3.40.50.620">
    <property type="entry name" value="HUPs"/>
    <property type="match status" value="1"/>
</dbReference>
<keyword evidence="2" id="KW-1185">Reference proteome</keyword>
<evidence type="ECO:0000313" key="2">
    <source>
        <dbReference type="Proteomes" id="UP000661077"/>
    </source>
</evidence>
<evidence type="ECO:0000313" key="1">
    <source>
        <dbReference type="EMBL" id="MBM0108588.1"/>
    </source>
</evidence>
<name>A0ABS1X5U4_9GAMM</name>